<dbReference type="AlphaFoldDB" id="A0A3N2D7F9"/>
<dbReference type="Proteomes" id="UP000275356">
    <property type="component" value="Unassembled WGS sequence"/>
</dbReference>
<proteinExistence type="predicted"/>
<feature type="region of interest" description="Disordered" evidence="1">
    <location>
        <begin position="35"/>
        <end position="78"/>
    </location>
</feature>
<reference evidence="2 3" key="1">
    <citation type="submission" date="2018-11" db="EMBL/GenBank/DDBJ databases">
        <title>Sequencing the genomes of 1000 actinobacteria strains.</title>
        <authorList>
            <person name="Klenk H.-P."/>
        </authorList>
    </citation>
    <scope>NUCLEOTIDE SEQUENCE [LARGE SCALE GENOMIC DNA]</scope>
    <source>
        <strain evidence="2 3">DSM 13521</strain>
    </source>
</reference>
<keyword evidence="3" id="KW-1185">Reference proteome</keyword>
<dbReference type="Gene3D" id="2.20.25.10">
    <property type="match status" value="1"/>
</dbReference>
<protein>
    <submittedName>
        <fullName evidence="2">Uncharacterized protein</fullName>
    </submittedName>
</protein>
<dbReference type="SUPFAM" id="SSF158997">
    <property type="entry name" value="Trm112p-like"/>
    <property type="match status" value="1"/>
</dbReference>
<gene>
    <name evidence="2" type="ORF">EDD28_0288</name>
</gene>
<accession>A0A3N2D7F9</accession>
<dbReference type="RefSeq" id="WP_342769915.1">
    <property type="nucleotide sequence ID" value="NZ_RKHQ01000001.1"/>
</dbReference>
<comment type="caution">
    <text evidence="2">The sequence shown here is derived from an EMBL/GenBank/DDBJ whole genome shotgun (WGS) entry which is preliminary data.</text>
</comment>
<sequence>MTSFPTPSEPGETGVVTPDDLGWVRDHLRCPVTGTRLRERTGPDGEPELVNDSDERPLAYPISDGVPVLLPSAGRPVE</sequence>
<evidence type="ECO:0000313" key="3">
    <source>
        <dbReference type="Proteomes" id="UP000275356"/>
    </source>
</evidence>
<organism evidence="2 3">
    <name type="scientific">Salana multivorans</name>
    <dbReference type="NCBI Taxonomy" id="120377"/>
    <lineage>
        <taxon>Bacteria</taxon>
        <taxon>Bacillati</taxon>
        <taxon>Actinomycetota</taxon>
        <taxon>Actinomycetes</taxon>
        <taxon>Micrococcales</taxon>
        <taxon>Beutenbergiaceae</taxon>
        <taxon>Salana</taxon>
    </lineage>
</organism>
<name>A0A3N2D7F9_9MICO</name>
<evidence type="ECO:0000256" key="1">
    <source>
        <dbReference type="SAM" id="MobiDB-lite"/>
    </source>
</evidence>
<dbReference type="EMBL" id="RKHQ01000001">
    <property type="protein sequence ID" value="ROR95726.1"/>
    <property type="molecule type" value="Genomic_DNA"/>
</dbReference>
<evidence type="ECO:0000313" key="2">
    <source>
        <dbReference type="EMBL" id="ROR95726.1"/>
    </source>
</evidence>